<name>A0A8G1RJD6_9EURO</name>
<reference evidence="2 3" key="1">
    <citation type="submission" date="2018-02" db="EMBL/GenBank/DDBJ databases">
        <title>The genomes of Aspergillus section Nigri reveals drivers in fungal speciation.</title>
        <authorList>
            <consortium name="DOE Joint Genome Institute"/>
            <person name="Vesth T.C."/>
            <person name="Nybo J."/>
            <person name="Theobald S."/>
            <person name="Brandl J."/>
            <person name="Frisvad J.C."/>
            <person name="Nielsen K.F."/>
            <person name="Lyhne E.K."/>
            <person name="Kogle M.E."/>
            <person name="Kuo A."/>
            <person name="Riley R."/>
            <person name="Clum A."/>
            <person name="Nolan M."/>
            <person name="Lipzen A."/>
            <person name="Salamov A."/>
            <person name="Henrissat B."/>
            <person name="Wiebenga A."/>
            <person name="De vries R.P."/>
            <person name="Grigoriev I.V."/>
            <person name="Mortensen U.H."/>
            <person name="Andersen M.R."/>
            <person name="Baker S.E."/>
        </authorList>
    </citation>
    <scope>NUCLEOTIDE SEQUENCE [LARGE SCALE GENOMIC DNA]</scope>
    <source>
        <strain evidence="2 3">CBS 313.89</strain>
    </source>
</reference>
<dbReference type="VEuPathDB" id="FungiDB:BO72DRAFT_498541"/>
<dbReference type="GeneID" id="63866114"/>
<keyword evidence="1" id="KW-0472">Membrane</keyword>
<feature type="transmembrane region" description="Helical" evidence="1">
    <location>
        <begin position="64"/>
        <end position="86"/>
    </location>
</feature>
<dbReference type="AlphaFoldDB" id="A0A8G1RJD6"/>
<gene>
    <name evidence="2" type="ORF">BO72DRAFT_498541</name>
</gene>
<dbReference type="RefSeq" id="XP_040799092.1">
    <property type="nucleotide sequence ID" value="XM_040948781.1"/>
</dbReference>
<accession>A0A8G1RJD6</accession>
<feature type="transmembrane region" description="Helical" evidence="1">
    <location>
        <begin position="116"/>
        <end position="146"/>
    </location>
</feature>
<sequence>MFTSLEVIVLAEVKNWTNMQGVVSAPGPTAISFQLARAYLLLSLVSALSLASLDALWLSSSSSLALALWLWLLSSGYLVLSLWLWLTGSGLSGGTGCLAQAQAVRLLLRLFSSGSLALASLALASLALASLALASLALASLALACLRLSPQTWLLQAHLWLLLADL</sequence>
<evidence type="ECO:0000313" key="2">
    <source>
        <dbReference type="EMBL" id="RAK75082.1"/>
    </source>
</evidence>
<dbReference type="EMBL" id="KZ824662">
    <property type="protein sequence ID" value="RAK75082.1"/>
    <property type="molecule type" value="Genomic_DNA"/>
</dbReference>
<feature type="transmembrane region" description="Helical" evidence="1">
    <location>
        <begin position="38"/>
        <end position="57"/>
    </location>
</feature>
<evidence type="ECO:0000313" key="3">
    <source>
        <dbReference type="Proteomes" id="UP000249789"/>
    </source>
</evidence>
<dbReference type="Proteomes" id="UP000249789">
    <property type="component" value="Unassembled WGS sequence"/>
</dbReference>
<keyword evidence="1" id="KW-0812">Transmembrane</keyword>
<evidence type="ECO:0000256" key="1">
    <source>
        <dbReference type="SAM" id="Phobius"/>
    </source>
</evidence>
<keyword evidence="3" id="KW-1185">Reference proteome</keyword>
<organism evidence="2 3">
    <name type="scientific">Aspergillus fijiensis CBS 313.89</name>
    <dbReference type="NCBI Taxonomy" id="1448319"/>
    <lineage>
        <taxon>Eukaryota</taxon>
        <taxon>Fungi</taxon>
        <taxon>Dikarya</taxon>
        <taxon>Ascomycota</taxon>
        <taxon>Pezizomycotina</taxon>
        <taxon>Eurotiomycetes</taxon>
        <taxon>Eurotiomycetidae</taxon>
        <taxon>Eurotiales</taxon>
        <taxon>Aspergillaceae</taxon>
        <taxon>Aspergillus</taxon>
    </lineage>
</organism>
<protein>
    <submittedName>
        <fullName evidence="2">Uncharacterized protein</fullName>
    </submittedName>
</protein>
<proteinExistence type="predicted"/>
<keyword evidence="1" id="KW-1133">Transmembrane helix</keyword>